<gene>
    <name evidence="2" type="ORF">B0J12DRAFT_329381</name>
</gene>
<feature type="region of interest" description="Disordered" evidence="1">
    <location>
        <begin position="234"/>
        <end position="283"/>
    </location>
</feature>
<reference evidence="2 3" key="1">
    <citation type="journal article" date="2021" name="Nat. Commun.">
        <title>Genetic determinants of endophytism in the Arabidopsis root mycobiome.</title>
        <authorList>
            <person name="Mesny F."/>
            <person name="Miyauchi S."/>
            <person name="Thiergart T."/>
            <person name="Pickel B."/>
            <person name="Atanasova L."/>
            <person name="Karlsson M."/>
            <person name="Huettel B."/>
            <person name="Barry K.W."/>
            <person name="Haridas S."/>
            <person name="Chen C."/>
            <person name="Bauer D."/>
            <person name="Andreopoulos W."/>
            <person name="Pangilinan J."/>
            <person name="LaButti K."/>
            <person name="Riley R."/>
            <person name="Lipzen A."/>
            <person name="Clum A."/>
            <person name="Drula E."/>
            <person name="Henrissat B."/>
            <person name="Kohler A."/>
            <person name="Grigoriev I.V."/>
            <person name="Martin F.M."/>
            <person name="Hacquard S."/>
        </authorList>
    </citation>
    <scope>NUCLEOTIDE SEQUENCE [LARGE SCALE GENOMIC DNA]</scope>
    <source>
        <strain evidence="2 3">MPI-SDFR-AT-0080</strain>
    </source>
</reference>
<evidence type="ECO:0000256" key="1">
    <source>
        <dbReference type="SAM" id="MobiDB-lite"/>
    </source>
</evidence>
<evidence type="ECO:0000313" key="3">
    <source>
        <dbReference type="Proteomes" id="UP000774617"/>
    </source>
</evidence>
<comment type="caution">
    <text evidence="2">The sequence shown here is derived from an EMBL/GenBank/DDBJ whole genome shotgun (WGS) entry which is preliminary data.</text>
</comment>
<feature type="compositionally biased region" description="Polar residues" evidence="1">
    <location>
        <begin position="338"/>
        <end position="347"/>
    </location>
</feature>
<feature type="region of interest" description="Disordered" evidence="1">
    <location>
        <begin position="337"/>
        <end position="362"/>
    </location>
</feature>
<evidence type="ECO:0000313" key="2">
    <source>
        <dbReference type="EMBL" id="KAH7028429.1"/>
    </source>
</evidence>
<feature type="compositionally biased region" description="Polar residues" evidence="1">
    <location>
        <begin position="247"/>
        <end position="259"/>
    </location>
</feature>
<sequence length="446" mass="49653">MTDFAIAIRVKANGEPILEECNLLHLSGTQRRGLLHALDDLSRRVKESKDFENLREELIAQGSDYGRGKVRNERTRQHTLSSHLEWFEKSLEHVPSPGFNVRAFVLGCLSTGDWKFVCKYHEDFWSWATAYLADVPVPPQKWLEVLREIARRKEFGYWCENIQTLRIDVEKTLFSDERAPKRRRVVTTENASTDEYVVPSKTHQQQPERITEVENAAALTQSLNVTGCEATVSCPSPHQGPPIPERSSPSCHQSSGTSHQIKRRSATRHPQEPVRVDREAGVSARLPQPYHAFRAQAATHAARYTSRGAVARQPTGSMLFLENPAVHIIQSRAPASAMQLNQPTSNPAAAGSPDGSRQRQSTEALQQYYLSQSPVQVSQGGTTEGGTWISHEAQHLYTQTVGSATTMGRSTSETTGGYAPMVSVNAGQENHDWEPSLVGWADEIHS</sequence>
<proteinExistence type="predicted"/>
<feature type="compositionally biased region" description="Basic and acidic residues" evidence="1">
    <location>
        <begin position="269"/>
        <end position="280"/>
    </location>
</feature>
<protein>
    <submittedName>
        <fullName evidence="2">Uncharacterized protein</fullName>
    </submittedName>
</protein>
<accession>A0ABQ8FV19</accession>
<dbReference type="EMBL" id="JAGTJR010000049">
    <property type="protein sequence ID" value="KAH7028429.1"/>
    <property type="molecule type" value="Genomic_DNA"/>
</dbReference>
<dbReference type="Proteomes" id="UP000774617">
    <property type="component" value="Unassembled WGS sequence"/>
</dbReference>
<organism evidence="2 3">
    <name type="scientific">Macrophomina phaseolina</name>
    <dbReference type="NCBI Taxonomy" id="35725"/>
    <lineage>
        <taxon>Eukaryota</taxon>
        <taxon>Fungi</taxon>
        <taxon>Dikarya</taxon>
        <taxon>Ascomycota</taxon>
        <taxon>Pezizomycotina</taxon>
        <taxon>Dothideomycetes</taxon>
        <taxon>Dothideomycetes incertae sedis</taxon>
        <taxon>Botryosphaeriales</taxon>
        <taxon>Botryosphaeriaceae</taxon>
        <taxon>Macrophomina</taxon>
    </lineage>
</organism>
<keyword evidence="3" id="KW-1185">Reference proteome</keyword>
<name>A0ABQ8FV19_9PEZI</name>